<keyword evidence="3" id="KW-1185">Reference proteome</keyword>
<reference evidence="2" key="1">
    <citation type="submission" date="2020-03" db="EMBL/GenBank/DDBJ databases">
        <authorList>
            <person name="Guo F."/>
        </authorList>
    </citation>
    <scope>NUCLEOTIDE SEQUENCE</scope>
    <source>
        <strain evidence="2">JCM 30134</strain>
    </source>
</reference>
<dbReference type="PANTHER" id="PTHR37805:SF1">
    <property type="entry name" value="CYTOPLASMIC PROTEIN"/>
    <property type="match status" value="1"/>
</dbReference>
<proteinExistence type="predicted"/>
<dbReference type="Proteomes" id="UP000787472">
    <property type="component" value="Unassembled WGS sequence"/>
</dbReference>
<dbReference type="InterPro" id="IPR009921">
    <property type="entry name" value="YehS-like"/>
</dbReference>
<protein>
    <submittedName>
        <fullName evidence="2">DUF1456 family protein</fullName>
    </submittedName>
</protein>
<accession>A0A9E5JQ60</accession>
<dbReference type="Pfam" id="PF07308">
    <property type="entry name" value="DUF1456"/>
    <property type="match status" value="2"/>
</dbReference>
<name>A0A9E5JQ60_9GAMM</name>
<evidence type="ECO:0000313" key="2">
    <source>
        <dbReference type="EMBL" id="NHO64578.1"/>
    </source>
</evidence>
<dbReference type="AlphaFoldDB" id="A0A9E5JQ60"/>
<gene>
    <name evidence="2" type="ORF">G8770_03340</name>
</gene>
<evidence type="ECO:0000256" key="1">
    <source>
        <dbReference type="SAM" id="MobiDB-lite"/>
    </source>
</evidence>
<organism evidence="2 3">
    <name type="scientific">Pseudomaricurvus hydrocarbonicus</name>
    <dbReference type="NCBI Taxonomy" id="1470433"/>
    <lineage>
        <taxon>Bacteria</taxon>
        <taxon>Pseudomonadati</taxon>
        <taxon>Pseudomonadota</taxon>
        <taxon>Gammaproteobacteria</taxon>
        <taxon>Cellvibrionales</taxon>
        <taxon>Cellvibrionaceae</taxon>
        <taxon>Pseudomaricurvus</taxon>
    </lineage>
</organism>
<dbReference type="PANTHER" id="PTHR37805">
    <property type="entry name" value="CYTOPLASMIC PROTEIN-RELATED"/>
    <property type="match status" value="1"/>
</dbReference>
<dbReference type="RefSeq" id="WP_167181753.1">
    <property type="nucleotide sequence ID" value="NZ_JAAONZ010000002.1"/>
</dbReference>
<feature type="compositionally biased region" description="Low complexity" evidence="1">
    <location>
        <begin position="168"/>
        <end position="197"/>
    </location>
</feature>
<comment type="caution">
    <text evidence="2">The sequence shown here is derived from an EMBL/GenBank/DDBJ whole genome shotgun (WGS) entry which is preliminary data.</text>
</comment>
<sequence>MTNNDILRRLRYVFDLHDTKIVNMFTSVGEEVALEQVNRWLKKDDDPYFKRCKDQQLAIFLNALIILRRGRREGVMVEHERKITNNLVLRKLKIAMDFKSDDVLATLALAGMTISDHELSSFFRKPGNKHYRECKDQILRNFIDGLRIKLRGEGNPDPAATKAMTSEATAPKTTAPKTTAPKTPIPKTTAAKPADSQ</sequence>
<evidence type="ECO:0000313" key="3">
    <source>
        <dbReference type="Proteomes" id="UP000787472"/>
    </source>
</evidence>
<feature type="region of interest" description="Disordered" evidence="1">
    <location>
        <begin position="153"/>
        <end position="197"/>
    </location>
</feature>
<dbReference type="EMBL" id="JAAONZ010000002">
    <property type="protein sequence ID" value="NHO64578.1"/>
    <property type="molecule type" value="Genomic_DNA"/>
</dbReference>